<dbReference type="HOGENOM" id="CLU_453241_0_0_6"/>
<keyword evidence="2" id="KW-1133">Transmembrane helix</keyword>
<reference evidence="3 4" key="1">
    <citation type="journal article" date="2009" name="Infect. Immun.">
        <title>Comparative genomics reveal extensive transposon-mediated genomic plasticity and diversity among potential effector proteins within the genus Coxiella.</title>
        <authorList>
            <person name="Beare P.A."/>
            <person name="Unsworth N."/>
            <person name="Andoh M."/>
            <person name="Voth D.E."/>
            <person name="Omsland A."/>
            <person name="Gilk S.D."/>
            <person name="Williams K.P."/>
            <person name="Sobral B.W."/>
            <person name="Kupko J.J.III."/>
            <person name="Porcella S.F."/>
            <person name="Samuel J.E."/>
            <person name="Heinzen R.A."/>
        </authorList>
    </citation>
    <scope>NUCLEOTIDE SEQUENCE [LARGE SCALE GENOMIC DNA]</scope>
    <source>
        <strain evidence="3 4">Dugway 5J108-111</strain>
    </source>
</reference>
<proteinExistence type="predicted"/>
<feature type="transmembrane region" description="Helical" evidence="2">
    <location>
        <begin position="474"/>
        <end position="493"/>
    </location>
</feature>
<dbReference type="Proteomes" id="UP000008555">
    <property type="component" value="Chromosome"/>
</dbReference>
<dbReference type="RefSeq" id="WP_011996406.1">
    <property type="nucleotide sequence ID" value="NC_009727.1"/>
</dbReference>
<name>A9KB82_COXBN</name>
<dbReference type="AlphaFoldDB" id="A9KB82"/>
<dbReference type="EMBL" id="CP000733">
    <property type="protein sequence ID" value="ABS78005.1"/>
    <property type="molecule type" value="Genomic_DNA"/>
</dbReference>
<dbReference type="KEGG" id="cbd:CBUD_0094"/>
<keyword evidence="2" id="KW-0472">Membrane</keyword>
<evidence type="ECO:0000313" key="3">
    <source>
        <dbReference type="EMBL" id="ABS78005.1"/>
    </source>
</evidence>
<evidence type="ECO:0000256" key="2">
    <source>
        <dbReference type="SAM" id="Phobius"/>
    </source>
</evidence>
<organism evidence="3 4">
    <name type="scientific">Coxiella burnetii (strain Dugway 5J108-111)</name>
    <dbReference type="NCBI Taxonomy" id="434922"/>
    <lineage>
        <taxon>Bacteria</taxon>
        <taxon>Pseudomonadati</taxon>
        <taxon>Pseudomonadota</taxon>
        <taxon>Gammaproteobacteria</taxon>
        <taxon>Legionellales</taxon>
        <taxon>Coxiellaceae</taxon>
        <taxon>Coxiella</taxon>
    </lineage>
</organism>
<feature type="compositionally biased region" description="Polar residues" evidence="1">
    <location>
        <begin position="31"/>
        <end position="52"/>
    </location>
</feature>
<sequence>MRNDDDTHSTLTSSSEQVSESKIVPKDSQKPSDPNVHQNGTDVTDSAKQNASLKEVTVVTLPPDLKALEGDTHPTPMPSSREVLFNPNVHKNGTPLTHSVDPNGLSKDDEVTIVALESESKALEKELKKKGINYFKIGKTIANVAYTASLCLVFYKLSAPRGVADGVISALVNAPSAAIFFDQFFGKVLINYNPKRVTKTHFALSLTGLAAGNIAAIAGEQIAEDAVKGSSAWIFYGGLGVSLIYTFTSRTLGLPGAVGYLLNPLLGRCRPFPELEQFRKDLEKNYLNPAVQRINEKTPERFIEVFYDTIKENPNKWTGYDIYKNTIEKAFQVGGLIAVQHFFGLFQQLAAEGWGKISPQLENNCGLNSISAATTAFFYYLLVLKLPPTFRKSLEQIWVLGVHNSRTLPAKIIKTALLLATLGGAGVAAYFSGSGMAEETARYDQLAQNGTLPFCVNNPPLSPWEGIDGNVNELWMTIVAGVGCNFTGMLFLFNPILDFFIKKSHENPWCIQSMLAVLESAPILNSNQLEKELGSWIPLIQGKRPTAIQAIENKRPLVKIAENTNLPRPKFWFCGDLWKCSSNDENTRLLSETEDPVPSALTA</sequence>
<gene>
    <name evidence="3" type="ordered locus">CBUD_0094</name>
</gene>
<accession>A9KB82</accession>
<evidence type="ECO:0000313" key="4">
    <source>
        <dbReference type="Proteomes" id="UP000008555"/>
    </source>
</evidence>
<feature type="region of interest" description="Disordered" evidence="1">
    <location>
        <begin position="1"/>
        <end position="104"/>
    </location>
</feature>
<evidence type="ECO:0000256" key="1">
    <source>
        <dbReference type="SAM" id="MobiDB-lite"/>
    </source>
</evidence>
<feature type="transmembrane region" description="Helical" evidence="2">
    <location>
        <begin position="415"/>
        <end position="433"/>
    </location>
</feature>
<keyword evidence="2" id="KW-0812">Transmembrane</keyword>
<protein>
    <submittedName>
        <fullName evidence="3">Hypothetical membrane spanning protein</fullName>
    </submittedName>
</protein>